<sequence>MSAFSILIILFALAAIGYILGRGRAMKSAGGSIRALHSLPHYYGWNVALFTLVPALALLALWLVVQPAWIDAQVAKSLPQGALEDGAYSLMVSDVRRLAEGLDTAVAKGMITPDAANTINGDIRAQLGAAGVALGAEVKPEILVAAQEMRALGQVGDMWRSVAVLALAMLGLLFGLRMTNRDFRARNTVERAVLALLIGSAMIAILTTLGIVLSMLFETRHFFAQYPALDFFFSTKWAPNFRGGSDLGILPLLLGTLYISFIALLVAVPIGLFAAIYMSEYAGPRARTFVKPLIEVLAGIPTIVYGLFALLTVGPMLRDYFAQPMGLGESASSVMTAGLVMGVMLIPFVSSLSDDIINAVPQAMRDGSLALGSTHSETIRKVVLPAALPGVVGAILLAASRAIGETMIVVMGAGAAARMDLNPFEAMTTVTVKIVSQLTGDTDFAAPETLVAFALGLTLFVITLGLNVIALVIVRKYREQYE</sequence>
<evidence type="ECO:0000256" key="6">
    <source>
        <dbReference type="RuleBase" id="RU363054"/>
    </source>
</evidence>
<feature type="transmembrane region" description="Helical" evidence="5">
    <location>
        <begin position="331"/>
        <end position="349"/>
    </location>
</feature>
<keyword evidence="2 5" id="KW-0812">Transmembrane</keyword>
<dbReference type="NCBIfam" id="TIGR02138">
    <property type="entry name" value="phosphate_pstC"/>
    <property type="match status" value="1"/>
</dbReference>
<dbReference type="InterPro" id="IPR022182">
    <property type="entry name" value="PstC_N"/>
</dbReference>
<feature type="transmembrane region" description="Helical" evidence="5">
    <location>
        <begin position="158"/>
        <end position="180"/>
    </location>
</feature>
<dbReference type="GO" id="GO:0005886">
    <property type="term" value="C:plasma membrane"/>
    <property type="evidence" value="ECO:0007669"/>
    <property type="project" value="UniProtKB-SubCell"/>
</dbReference>
<feature type="transmembrane region" description="Helical" evidence="5">
    <location>
        <begin position="382"/>
        <end position="403"/>
    </location>
</feature>
<evidence type="ECO:0000256" key="5">
    <source>
        <dbReference type="RuleBase" id="RU363032"/>
    </source>
</evidence>
<name>A0A347UG84_9RHOB</name>
<dbReference type="AlphaFoldDB" id="A0A347UG84"/>
<feature type="transmembrane region" description="Helical" evidence="5">
    <location>
        <begin position="6"/>
        <end position="21"/>
    </location>
</feature>
<keyword evidence="6" id="KW-1003">Cell membrane</keyword>
<keyword evidence="5" id="KW-0813">Transport</keyword>
<dbReference type="RefSeq" id="WP_118942519.1">
    <property type="nucleotide sequence ID" value="NZ_CP032125.1"/>
</dbReference>
<dbReference type="EMBL" id="CP032125">
    <property type="protein sequence ID" value="AXX97862.1"/>
    <property type="molecule type" value="Genomic_DNA"/>
</dbReference>
<feature type="transmembrane region" description="Helical" evidence="5">
    <location>
        <begin position="42"/>
        <end position="65"/>
    </location>
</feature>
<dbReference type="OrthoDB" id="9785113at2"/>
<dbReference type="PANTHER" id="PTHR42727">
    <property type="entry name" value="PHOSPHATE TRANSPORT SYSTEM PERMEASE PROTEIN"/>
    <property type="match status" value="1"/>
</dbReference>
<keyword evidence="6" id="KW-0592">Phosphate transport</keyword>
<accession>A0A347UG84</accession>
<dbReference type="Pfam" id="PF00528">
    <property type="entry name" value="BPD_transp_1"/>
    <property type="match status" value="1"/>
</dbReference>
<keyword evidence="9" id="KW-1185">Reference proteome</keyword>
<keyword evidence="3 5" id="KW-1133">Transmembrane helix</keyword>
<evidence type="ECO:0000256" key="3">
    <source>
        <dbReference type="ARBA" id="ARBA00022989"/>
    </source>
</evidence>
<dbReference type="InterPro" id="IPR035906">
    <property type="entry name" value="MetI-like_sf"/>
</dbReference>
<comment type="similarity">
    <text evidence="6">Belongs to the binding-protein-dependent transport system permease family. CysTW subfamily.</text>
</comment>
<organism evidence="8 9">
    <name type="scientific">Profundibacter amoris</name>
    <dbReference type="NCBI Taxonomy" id="2171755"/>
    <lineage>
        <taxon>Bacteria</taxon>
        <taxon>Pseudomonadati</taxon>
        <taxon>Pseudomonadota</taxon>
        <taxon>Alphaproteobacteria</taxon>
        <taxon>Rhodobacterales</taxon>
        <taxon>Paracoccaceae</taxon>
        <taxon>Profundibacter</taxon>
    </lineage>
</organism>
<feature type="transmembrane region" description="Helical" evidence="5">
    <location>
        <begin position="192"/>
        <end position="217"/>
    </location>
</feature>
<reference evidence="8 9" key="1">
    <citation type="submission" date="2018-09" db="EMBL/GenBank/DDBJ databases">
        <title>Profundibacter amoris BAR1 gen. nov., sp. nov., a new member of the Roseobacter clade isolated at Lokis Castle Vent Field on the Arctic Mid-Oceanic Ridge.</title>
        <authorList>
            <person name="Le Moine Bauer S."/>
            <person name="Sjoeberg A.G."/>
            <person name="L'Haridon S."/>
            <person name="Stokke R."/>
            <person name="Roalkvam I."/>
            <person name="Steen I.H."/>
            <person name="Dahle H."/>
        </authorList>
    </citation>
    <scope>NUCLEOTIDE SEQUENCE [LARGE SCALE GENOMIC DNA]</scope>
    <source>
        <strain evidence="8 9">BAR1</strain>
    </source>
</reference>
<dbReference type="InterPro" id="IPR011864">
    <property type="entry name" value="Phosphate_PstC"/>
</dbReference>
<evidence type="ECO:0000256" key="4">
    <source>
        <dbReference type="ARBA" id="ARBA00023136"/>
    </source>
</evidence>
<dbReference type="GO" id="GO:0005315">
    <property type="term" value="F:phosphate transmembrane transporter activity"/>
    <property type="evidence" value="ECO:0007669"/>
    <property type="project" value="InterPro"/>
</dbReference>
<comment type="function">
    <text evidence="6">Part of the binding-protein-dependent transport system for phosphate; probably responsible for the translocation of the substrate across the membrane.</text>
</comment>
<evidence type="ECO:0000256" key="2">
    <source>
        <dbReference type="ARBA" id="ARBA00022692"/>
    </source>
</evidence>
<dbReference type="InterPro" id="IPR000515">
    <property type="entry name" value="MetI-like"/>
</dbReference>
<gene>
    <name evidence="8" type="primary">pstC</name>
    <name evidence="8" type="ORF">BAR1_07915</name>
</gene>
<proteinExistence type="inferred from homology"/>
<dbReference type="PANTHER" id="PTHR42727:SF1">
    <property type="entry name" value="PHOSPHATE TRANSPORT SYSTEM PERMEASE"/>
    <property type="match status" value="1"/>
</dbReference>
<feature type="transmembrane region" description="Helical" evidence="5">
    <location>
        <begin position="289"/>
        <end position="311"/>
    </location>
</feature>
<evidence type="ECO:0000256" key="1">
    <source>
        <dbReference type="ARBA" id="ARBA00004651"/>
    </source>
</evidence>
<evidence type="ECO:0000313" key="8">
    <source>
        <dbReference type="EMBL" id="AXX97862.1"/>
    </source>
</evidence>
<feature type="domain" description="ABC transmembrane type-1" evidence="7">
    <location>
        <begin position="253"/>
        <end position="470"/>
    </location>
</feature>
<evidence type="ECO:0000313" key="9">
    <source>
        <dbReference type="Proteomes" id="UP000261704"/>
    </source>
</evidence>
<keyword evidence="6" id="KW-0997">Cell inner membrane</keyword>
<dbReference type="KEGG" id="pamo:BAR1_07915"/>
<dbReference type="CDD" id="cd06261">
    <property type="entry name" value="TM_PBP2"/>
    <property type="match status" value="1"/>
</dbReference>
<comment type="caution">
    <text evidence="6">Lacks conserved residue(s) required for the propagation of feature annotation.</text>
</comment>
<keyword evidence="4 5" id="KW-0472">Membrane</keyword>
<evidence type="ECO:0000259" key="7">
    <source>
        <dbReference type="PROSITE" id="PS50928"/>
    </source>
</evidence>
<protein>
    <recommendedName>
        <fullName evidence="6">Phosphate transport system permease protein</fullName>
    </recommendedName>
</protein>
<dbReference type="GO" id="GO:0006817">
    <property type="term" value="P:phosphate ion transport"/>
    <property type="evidence" value="ECO:0007669"/>
    <property type="project" value="UniProtKB-KW"/>
</dbReference>
<dbReference type="PROSITE" id="PS50928">
    <property type="entry name" value="ABC_TM1"/>
    <property type="match status" value="1"/>
</dbReference>
<comment type="subcellular location">
    <subcellularLocation>
        <location evidence="6">Cell inner membrane</location>
        <topology evidence="6">Multi-pass membrane protein</topology>
    </subcellularLocation>
    <subcellularLocation>
        <location evidence="1 5">Cell membrane</location>
        <topology evidence="1 5">Multi-pass membrane protein</topology>
    </subcellularLocation>
</comment>
<feature type="transmembrane region" description="Helical" evidence="5">
    <location>
        <begin position="450"/>
        <end position="474"/>
    </location>
</feature>
<dbReference type="SUPFAM" id="SSF161098">
    <property type="entry name" value="MetI-like"/>
    <property type="match status" value="1"/>
</dbReference>
<feature type="transmembrane region" description="Helical" evidence="5">
    <location>
        <begin position="249"/>
        <end position="277"/>
    </location>
</feature>
<dbReference type="Pfam" id="PF12501">
    <property type="entry name" value="DUF3708"/>
    <property type="match status" value="1"/>
</dbReference>
<dbReference type="Proteomes" id="UP000261704">
    <property type="component" value="Chromosome"/>
</dbReference>
<dbReference type="Gene3D" id="1.10.3720.10">
    <property type="entry name" value="MetI-like"/>
    <property type="match status" value="1"/>
</dbReference>